<dbReference type="AlphaFoldDB" id="A0A8J6J6W6"/>
<feature type="binding site" evidence="6">
    <location>
        <position position="113"/>
    </location>
    <ligand>
        <name>substrate</name>
    </ligand>
</feature>
<evidence type="ECO:0000256" key="4">
    <source>
        <dbReference type="ARBA" id="ARBA00022801"/>
    </source>
</evidence>
<sequence>MEELLEQLLEDCRPYTQQGKVATYIPELAKGDANDLGIYVLRSDGRHYQAGDYKKRFTIQSVVKPILLLLALMDNGEEYVRSRVGVEATGKPFDAINVTDQTLFSDHLNPMVNMGAIAMCTLIKGKDYEERFRRLLDLTRQLAGDQEIDLDQQVYLSEKRTGNKNRALAFLLKTYGMIEDDVEQVLDCYFKACSISVNSKDLAHIGFVLANRGKLPQTEERIFPSRYATYVNAILMTCGMYDGSGDFAVNVGVPAKSGVGGGIMAVVPTRMGIGIFSPGLDGKGNSLAGIKVLEELSKRMYLSIF</sequence>
<name>A0A8J6J6W6_9FIRM</name>
<dbReference type="SUPFAM" id="SSF56601">
    <property type="entry name" value="beta-lactamase/transpeptidase-like"/>
    <property type="match status" value="1"/>
</dbReference>
<dbReference type="NCBIfam" id="TIGR03814">
    <property type="entry name" value="Gln_ase"/>
    <property type="match status" value="1"/>
</dbReference>
<gene>
    <name evidence="6 7" type="primary">glsA</name>
    <name evidence="7" type="ORF">H8S11_02710</name>
</gene>
<dbReference type="InterPro" id="IPR012338">
    <property type="entry name" value="Beta-lactam/transpept-like"/>
</dbReference>
<accession>A0A8J6J6W6</accession>
<feature type="binding site" evidence="6">
    <location>
        <position position="165"/>
    </location>
    <ligand>
        <name>substrate</name>
    </ligand>
</feature>
<feature type="binding site" evidence="6">
    <location>
        <position position="241"/>
    </location>
    <ligand>
        <name>substrate</name>
    </ligand>
</feature>
<dbReference type="EC" id="3.5.1.2" evidence="3 6"/>
<feature type="binding site" evidence="6">
    <location>
        <position position="189"/>
    </location>
    <ligand>
        <name>substrate</name>
    </ligand>
</feature>
<organism evidence="7 8">
    <name type="scientific">Flintibacter hominis</name>
    <dbReference type="NCBI Taxonomy" id="2763048"/>
    <lineage>
        <taxon>Bacteria</taxon>
        <taxon>Bacillati</taxon>
        <taxon>Bacillota</taxon>
        <taxon>Clostridia</taxon>
        <taxon>Eubacteriales</taxon>
        <taxon>Flintibacter</taxon>
    </lineage>
</organism>
<dbReference type="RefSeq" id="WP_147572156.1">
    <property type="nucleotide sequence ID" value="NZ_JACOPO010000001.1"/>
</dbReference>
<comment type="caution">
    <text evidence="7">The sequence shown here is derived from an EMBL/GenBank/DDBJ whole genome shotgun (WGS) entry which is preliminary data.</text>
</comment>
<dbReference type="HAMAP" id="MF_00313">
    <property type="entry name" value="Glutaminase"/>
    <property type="match status" value="1"/>
</dbReference>
<evidence type="ECO:0000256" key="6">
    <source>
        <dbReference type="HAMAP-Rule" id="MF_00313"/>
    </source>
</evidence>
<comment type="similarity">
    <text evidence="1 6">Belongs to the glutaminase family.</text>
</comment>
<dbReference type="GO" id="GO:0006543">
    <property type="term" value="P:L-glutamine catabolic process"/>
    <property type="evidence" value="ECO:0007669"/>
    <property type="project" value="TreeGrafter"/>
</dbReference>
<reference evidence="7" key="1">
    <citation type="submission" date="2020-08" db="EMBL/GenBank/DDBJ databases">
        <title>Genome public.</title>
        <authorList>
            <person name="Liu C."/>
            <person name="Sun Q."/>
        </authorList>
    </citation>
    <scope>NUCLEOTIDE SEQUENCE</scope>
    <source>
        <strain evidence="7">NSJ-23</strain>
    </source>
</reference>
<evidence type="ECO:0000313" key="7">
    <source>
        <dbReference type="EMBL" id="MBC5721736.1"/>
    </source>
</evidence>
<evidence type="ECO:0000256" key="3">
    <source>
        <dbReference type="ARBA" id="ARBA00012918"/>
    </source>
</evidence>
<feature type="binding site" evidence="6">
    <location>
        <position position="158"/>
    </location>
    <ligand>
        <name>substrate</name>
    </ligand>
</feature>
<comment type="catalytic activity">
    <reaction evidence="5 6">
        <text>L-glutamine + H2O = L-glutamate + NH4(+)</text>
        <dbReference type="Rhea" id="RHEA:15889"/>
        <dbReference type="ChEBI" id="CHEBI:15377"/>
        <dbReference type="ChEBI" id="CHEBI:28938"/>
        <dbReference type="ChEBI" id="CHEBI:29985"/>
        <dbReference type="ChEBI" id="CHEBI:58359"/>
        <dbReference type="EC" id="3.5.1.2"/>
    </reaction>
</comment>
<dbReference type="Proteomes" id="UP000628736">
    <property type="component" value="Unassembled WGS sequence"/>
</dbReference>
<dbReference type="FunFam" id="3.40.710.10:FF:000005">
    <property type="entry name" value="Glutaminase"/>
    <property type="match status" value="1"/>
</dbReference>
<feature type="binding site" evidence="6">
    <location>
        <position position="61"/>
    </location>
    <ligand>
        <name>substrate</name>
    </ligand>
</feature>
<comment type="subunit">
    <text evidence="2 6">Homotetramer.</text>
</comment>
<evidence type="ECO:0000256" key="1">
    <source>
        <dbReference type="ARBA" id="ARBA00011076"/>
    </source>
</evidence>
<keyword evidence="8" id="KW-1185">Reference proteome</keyword>
<dbReference type="GO" id="GO:0006537">
    <property type="term" value="P:glutamate biosynthetic process"/>
    <property type="evidence" value="ECO:0007669"/>
    <property type="project" value="TreeGrafter"/>
</dbReference>
<dbReference type="Pfam" id="PF04960">
    <property type="entry name" value="Glutaminase"/>
    <property type="match status" value="1"/>
</dbReference>
<dbReference type="Gene3D" id="3.40.710.10">
    <property type="entry name" value="DD-peptidase/beta-lactamase superfamily"/>
    <property type="match status" value="1"/>
</dbReference>
<proteinExistence type="inferred from homology"/>
<feature type="binding site" evidence="6">
    <location>
        <position position="259"/>
    </location>
    <ligand>
        <name>substrate</name>
    </ligand>
</feature>
<keyword evidence="4 6" id="KW-0378">Hydrolase</keyword>
<protein>
    <recommendedName>
        <fullName evidence="3 6">Glutaminase</fullName>
        <ecNumber evidence="3 6">3.5.1.2</ecNumber>
    </recommendedName>
</protein>
<evidence type="ECO:0000313" key="8">
    <source>
        <dbReference type="Proteomes" id="UP000628736"/>
    </source>
</evidence>
<evidence type="ECO:0000256" key="5">
    <source>
        <dbReference type="ARBA" id="ARBA00049534"/>
    </source>
</evidence>
<dbReference type="InterPro" id="IPR015868">
    <property type="entry name" value="Glutaminase"/>
</dbReference>
<dbReference type="PANTHER" id="PTHR12544:SF29">
    <property type="entry name" value="GLUTAMINASE"/>
    <property type="match status" value="1"/>
</dbReference>
<keyword evidence="6" id="KW-0007">Acetylation</keyword>
<dbReference type="EMBL" id="JACOPO010000001">
    <property type="protein sequence ID" value="MBC5721736.1"/>
    <property type="molecule type" value="Genomic_DNA"/>
</dbReference>
<evidence type="ECO:0000256" key="2">
    <source>
        <dbReference type="ARBA" id="ARBA00011881"/>
    </source>
</evidence>
<dbReference type="GO" id="GO:0004359">
    <property type="term" value="F:glutaminase activity"/>
    <property type="evidence" value="ECO:0007669"/>
    <property type="project" value="UniProtKB-UniRule"/>
</dbReference>
<dbReference type="PANTHER" id="PTHR12544">
    <property type="entry name" value="GLUTAMINASE"/>
    <property type="match status" value="1"/>
</dbReference>